<accession>A0ABT4I984</accession>
<gene>
    <name evidence="1" type="ORF">OHJ16_06175</name>
</gene>
<protein>
    <submittedName>
        <fullName evidence="1">Uncharacterized protein</fullName>
    </submittedName>
</protein>
<dbReference type="Proteomes" id="UP001072034">
    <property type="component" value="Unassembled WGS sequence"/>
</dbReference>
<evidence type="ECO:0000313" key="2">
    <source>
        <dbReference type="Proteomes" id="UP001072034"/>
    </source>
</evidence>
<reference evidence="1" key="1">
    <citation type="submission" date="2022-10" db="EMBL/GenBank/DDBJ databases">
        <title>Genome sequence of Actinomyces israelii ATCC 10048.</title>
        <authorList>
            <person name="Watt R.M."/>
            <person name="Tong W.M."/>
        </authorList>
    </citation>
    <scope>NUCLEOTIDE SEQUENCE</scope>
    <source>
        <strain evidence="1">ATCC 10048</strain>
    </source>
</reference>
<proteinExistence type="predicted"/>
<organism evidence="1 2">
    <name type="scientific">Actinomyces israelii</name>
    <dbReference type="NCBI Taxonomy" id="1659"/>
    <lineage>
        <taxon>Bacteria</taxon>
        <taxon>Bacillati</taxon>
        <taxon>Actinomycetota</taxon>
        <taxon>Actinomycetes</taxon>
        <taxon>Actinomycetales</taxon>
        <taxon>Actinomycetaceae</taxon>
        <taxon>Actinomyces</taxon>
    </lineage>
</organism>
<dbReference type="RefSeq" id="WP_268917173.1">
    <property type="nucleotide sequence ID" value="NZ_CP124548.1"/>
</dbReference>
<name>A0ABT4I984_9ACTO</name>
<comment type="caution">
    <text evidence="1">The sequence shown here is derived from an EMBL/GenBank/DDBJ whole genome shotgun (WGS) entry which is preliminary data.</text>
</comment>
<dbReference type="EMBL" id="JAPTMY010000010">
    <property type="protein sequence ID" value="MCZ0857628.1"/>
    <property type="molecule type" value="Genomic_DNA"/>
</dbReference>
<sequence length="45" mass="4945">MSSSAILLRRQLSETRVRDGKCFRSHEIGSASGRQPGSVVLTTLR</sequence>
<keyword evidence="2" id="KW-1185">Reference proteome</keyword>
<evidence type="ECO:0000313" key="1">
    <source>
        <dbReference type="EMBL" id="MCZ0857628.1"/>
    </source>
</evidence>